<dbReference type="PROSITE" id="PS50931">
    <property type="entry name" value="HTH_LYSR"/>
    <property type="match status" value="1"/>
</dbReference>
<name>A0A4P7IE87_9ACTN</name>
<dbReference type="FunFam" id="1.10.10.10:FF:000001">
    <property type="entry name" value="LysR family transcriptional regulator"/>
    <property type="match status" value="1"/>
</dbReference>
<evidence type="ECO:0000313" key="7">
    <source>
        <dbReference type="Proteomes" id="UP000294853"/>
    </source>
</evidence>
<dbReference type="Pfam" id="PF00126">
    <property type="entry name" value="HTH_1"/>
    <property type="match status" value="1"/>
</dbReference>
<dbReference type="EMBL" id="CP038436">
    <property type="protein sequence ID" value="QBX55020.1"/>
    <property type="molecule type" value="Genomic_DNA"/>
</dbReference>
<organism evidence="6 7">
    <name type="scientific">Nocardioides seonyuensis</name>
    <dbReference type="NCBI Taxonomy" id="2518371"/>
    <lineage>
        <taxon>Bacteria</taxon>
        <taxon>Bacillati</taxon>
        <taxon>Actinomycetota</taxon>
        <taxon>Actinomycetes</taxon>
        <taxon>Propionibacteriales</taxon>
        <taxon>Nocardioidaceae</taxon>
        <taxon>Nocardioides</taxon>
    </lineage>
</organism>
<keyword evidence="4" id="KW-0804">Transcription</keyword>
<dbReference type="InterPro" id="IPR000847">
    <property type="entry name" value="LysR_HTH_N"/>
</dbReference>
<dbReference type="PANTHER" id="PTHR30346">
    <property type="entry name" value="TRANSCRIPTIONAL DUAL REGULATOR HCAR-RELATED"/>
    <property type="match status" value="1"/>
</dbReference>
<dbReference type="GO" id="GO:0003700">
    <property type="term" value="F:DNA-binding transcription factor activity"/>
    <property type="evidence" value="ECO:0007669"/>
    <property type="project" value="InterPro"/>
</dbReference>
<dbReference type="PANTHER" id="PTHR30346:SF28">
    <property type="entry name" value="HTH-TYPE TRANSCRIPTIONAL REGULATOR CYNR"/>
    <property type="match status" value="1"/>
</dbReference>
<dbReference type="Proteomes" id="UP000294853">
    <property type="component" value="Chromosome"/>
</dbReference>
<dbReference type="InterPro" id="IPR036388">
    <property type="entry name" value="WH-like_DNA-bd_sf"/>
</dbReference>
<dbReference type="InterPro" id="IPR036390">
    <property type="entry name" value="WH_DNA-bd_sf"/>
</dbReference>
<dbReference type="AlphaFoldDB" id="A0A4P7IE87"/>
<dbReference type="SUPFAM" id="SSF53850">
    <property type="entry name" value="Periplasmic binding protein-like II"/>
    <property type="match status" value="1"/>
</dbReference>
<evidence type="ECO:0000256" key="1">
    <source>
        <dbReference type="ARBA" id="ARBA00009437"/>
    </source>
</evidence>
<gene>
    <name evidence="6" type="ORF">EXE58_05840</name>
</gene>
<proteinExistence type="inferred from homology"/>
<dbReference type="RefSeq" id="WP_135266988.1">
    <property type="nucleotide sequence ID" value="NZ_CP038436.1"/>
</dbReference>
<reference evidence="6 7" key="1">
    <citation type="submission" date="2019-03" db="EMBL/GenBank/DDBJ databases">
        <title>Three New Species of Nocardioides, Nocardioides euryhalodurans sp. nov., Nocardioides seonyuensis sp. nov. and Nocardioides eburneoflavus sp. nov. Iolated from Soil.</title>
        <authorList>
            <person name="Roh S.G."/>
            <person name="Lee C."/>
            <person name="Kim M.-K."/>
            <person name="Kim S.B."/>
        </authorList>
    </citation>
    <scope>NUCLEOTIDE SEQUENCE [LARGE SCALE GENOMIC DNA]</scope>
    <source>
        <strain evidence="6 7">MMS17-SY207-3</strain>
    </source>
</reference>
<dbReference type="PRINTS" id="PR00039">
    <property type="entry name" value="HTHLYSR"/>
</dbReference>
<accession>A0A4P7IE87</accession>
<dbReference type="GO" id="GO:0032993">
    <property type="term" value="C:protein-DNA complex"/>
    <property type="evidence" value="ECO:0007669"/>
    <property type="project" value="TreeGrafter"/>
</dbReference>
<evidence type="ECO:0000313" key="6">
    <source>
        <dbReference type="EMBL" id="QBX55020.1"/>
    </source>
</evidence>
<dbReference type="OrthoDB" id="3181812at2"/>
<keyword evidence="2" id="KW-0805">Transcription regulation</keyword>
<dbReference type="Gene3D" id="3.40.190.10">
    <property type="entry name" value="Periplasmic binding protein-like II"/>
    <property type="match status" value="2"/>
</dbReference>
<comment type="similarity">
    <text evidence="1">Belongs to the LysR transcriptional regulatory family.</text>
</comment>
<evidence type="ECO:0000259" key="5">
    <source>
        <dbReference type="PROSITE" id="PS50931"/>
    </source>
</evidence>
<dbReference type="KEGG" id="nsn:EXE58_05840"/>
<evidence type="ECO:0000256" key="2">
    <source>
        <dbReference type="ARBA" id="ARBA00023015"/>
    </source>
</evidence>
<keyword evidence="3" id="KW-0238">DNA-binding</keyword>
<dbReference type="InterPro" id="IPR005119">
    <property type="entry name" value="LysR_subst-bd"/>
</dbReference>
<dbReference type="Pfam" id="PF03466">
    <property type="entry name" value="LysR_substrate"/>
    <property type="match status" value="1"/>
</dbReference>
<sequence length="300" mass="31722">MDLRLLRYFVAVAETGSVSAAARAVRVAQPSLSRQLSGLERQLGLTLFDRGEGRRLSLSSAGRHFLPVAKELLVRAELAGRAADALREGALRDLTISCPATTLTDVIAPFLSTWGPDDPMPTVWAKLPADIYPSLDAGADLAVGTTAPPGSLASLPLASLPVWAYVRADHPWAERGSPGSVDLAEMTGEPLLLLSPEQHSRQALDAALLGAGVGLDAVTELTTAEVAQALAAAGRGVAIVSDDPRFGLVPLRITQGGERGATLTISLHAAWRRDHHAAGVLQDLARRLNAFCESRYEHVE</sequence>
<feature type="domain" description="HTH lysR-type" evidence="5">
    <location>
        <begin position="1"/>
        <end position="57"/>
    </location>
</feature>
<dbReference type="SUPFAM" id="SSF46785">
    <property type="entry name" value="Winged helix' DNA-binding domain"/>
    <property type="match status" value="1"/>
</dbReference>
<dbReference type="GO" id="GO:0003677">
    <property type="term" value="F:DNA binding"/>
    <property type="evidence" value="ECO:0007669"/>
    <property type="project" value="UniProtKB-KW"/>
</dbReference>
<dbReference type="Gene3D" id="1.10.10.10">
    <property type="entry name" value="Winged helix-like DNA-binding domain superfamily/Winged helix DNA-binding domain"/>
    <property type="match status" value="1"/>
</dbReference>
<evidence type="ECO:0000256" key="4">
    <source>
        <dbReference type="ARBA" id="ARBA00023163"/>
    </source>
</evidence>
<protein>
    <submittedName>
        <fullName evidence="6">LysR family transcriptional regulator</fullName>
    </submittedName>
</protein>
<dbReference type="CDD" id="cd05466">
    <property type="entry name" value="PBP2_LTTR_substrate"/>
    <property type="match status" value="1"/>
</dbReference>
<evidence type="ECO:0000256" key="3">
    <source>
        <dbReference type="ARBA" id="ARBA00023125"/>
    </source>
</evidence>
<keyword evidence="7" id="KW-1185">Reference proteome</keyword>